<feature type="region of interest" description="Disordered" evidence="5">
    <location>
        <begin position="1"/>
        <end position="31"/>
    </location>
</feature>
<evidence type="ECO:0000256" key="4">
    <source>
        <dbReference type="ARBA" id="ARBA00022679"/>
    </source>
</evidence>
<protein>
    <submittedName>
        <fullName evidence="7">Glycosyltransferase</fullName>
        <ecNumber evidence="7">2.4.-.-</ecNumber>
    </submittedName>
</protein>
<dbReference type="InterPro" id="IPR001173">
    <property type="entry name" value="Glyco_trans_2-like"/>
</dbReference>
<name>A0ABS5TZM0_9CELL</name>
<evidence type="ECO:0000256" key="3">
    <source>
        <dbReference type="ARBA" id="ARBA00022676"/>
    </source>
</evidence>
<comment type="caution">
    <text evidence="7">The sequence shown here is derived from an EMBL/GenBank/DDBJ whole genome shotgun (WGS) entry which is preliminary data.</text>
</comment>
<organism evidence="7 8">
    <name type="scientific">Cellulomonas fulva</name>
    <dbReference type="NCBI Taxonomy" id="2835530"/>
    <lineage>
        <taxon>Bacteria</taxon>
        <taxon>Bacillati</taxon>
        <taxon>Actinomycetota</taxon>
        <taxon>Actinomycetes</taxon>
        <taxon>Micrococcales</taxon>
        <taxon>Cellulomonadaceae</taxon>
        <taxon>Cellulomonas</taxon>
    </lineage>
</organism>
<feature type="compositionally biased region" description="Low complexity" evidence="5">
    <location>
        <begin position="1"/>
        <end position="20"/>
    </location>
</feature>
<sequence length="314" mass="34974">MTTEQPTDPTDPTSRIAPGDRPAPPRAPQPRVGVVVLTQGKRPGRLDAALASLRAQRGVRLDVVVVGNGWQPHGLPPDVRALALADNVGIPAGRNAGVDAVTGEVLFFLDDDASLPTDDVVAQLVALLAGDVGLVQPRVLDPDGRPAPRRWVPRIRKQAPDRPGPVFSVWEGAVALPRAVFEAAGRWPEAFFYAHEGIELAWRVWEADRVVWYAGDVVVHHGAHAQESRHPYHHRLNARNRVWLARRNLPAVLRPVYVASWTAIQVLRTWRRPVVLRAWFAGWWEGWRTAPPPQRPLRWRTVARMTRHGRPPVV</sequence>
<dbReference type="GO" id="GO:0016757">
    <property type="term" value="F:glycosyltransferase activity"/>
    <property type="evidence" value="ECO:0007669"/>
    <property type="project" value="UniProtKB-KW"/>
</dbReference>
<accession>A0ABS5TZM0</accession>
<evidence type="ECO:0000256" key="5">
    <source>
        <dbReference type="SAM" id="MobiDB-lite"/>
    </source>
</evidence>
<evidence type="ECO:0000256" key="2">
    <source>
        <dbReference type="ARBA" id="ARBA00006739"/>
    </source>
</evidence>
<keyword evidence="8" id="KW-1185">Reference proteome</keyword>
<proteinExistence type="inferred from homology"/>
<dbReference type="EC" id="2.4.-.-" evidence="7"/>
<evidence type="ECO:0000259" key="6">
    <source>
        <dbReference type="Pfam" id="PF00535"/>
    </source>
</evidence>
<comment type="pathway">
    <text evidence="1">Cell wall biogenesis; cell wall polysaccharide biosynthesis.</text>
</comment>
<dbReference type="Gene3D" id="3.90.550.10">
    <property type="entry name" value="Spore Coat Polysaccharide Biosynthesis Protein SpsA, Chain A"/>
    <property type="match status" value="1"/>
</dbReference>
<dbReference type="InterPro" id="IPR029044">
    <property type="entry name" value="Nucleotide-diphossugar_trans"/>
</dbReference>
<dbReference type="Proteomes" id="UP000722125">
    <property type="component" value="Unassembled WGS sequence"/>
</dbReference>
<evidence type="ECO:0000313" key="7">
    <source>
        <dbReference type="EMBL" id="MBT0994607.1"/>
    </source>
</evidence>
<dbReference type="SUPFAM" id="SSF53448">
    <property type="entry name" value="Nucleotide-diphospho-sugar transferases"/>
    <property type="match status" value="1"/>
</dbReference>
<dbReference type="PANTHER" id="PTHR43179:SF12">
    <property type="entry name" value="GALACTOFURANOSYLTRANSFERASE GLFT2"/>
    <property type="match status" value="1"/>
</dbReference>
<evidence type="ECO:0000256" key="1">
    <source>
        <dbReference type="ARBA" id="ARBA00004776"/>
    </source>
</evidence>
<reference evidence="7 8" key="1">
    <citation type="submission" date="2021-05" db="EMBL/GenBank/DDBJ databases">
        <title>Description of Cellulomonas sp. DKR-3 sp. nov.</title>
        <authorList>
            <person name="Dahal R.H."/>
            <person name="Chaudhary D.K."/>
        </authorList>
    </citation>
    <scope>NUCLEOTIDE SEQUENCE [LARGE SCALE GENOMIC DNA]</scope>
    <source>
        <strain evidence="7 8">DKR-3</strain>
    </source>
</reference>
<evidence type="ECO:0000313" key="8">
    <source>
        <dbReference type="Proteomes" id="UP000722125"/>
    </source>
</evidence>
<dbReference type="RefSeq" id="WP_214349868.1">
    <property type="nucleotide sequence ID" value="NZ_JAHBOH010000001.1"/>
</dbReference>
<keyword evidence="3 7" id="KW-0328">Glycosyltransferase</keyword>
<dbReference type="Pfam" id="PF00535">
    <property type="entry name" value="Glycos_transf_2"/>
    <property type="match status" value="1"/>
</dbReference>
<dbReference type="EMBL" id="JAHBOH010000001">
    <property type="protein sequence ID" value="MBT0994607.1"/>
    <property type="molecule type" value="Genomic_DNA"/>
</dbReference>
<feature type="domain" description="Glycosyltransferase 2-like" evidence="6">
    <location>
        <begin position="45"/>
        <end position="155"/>
    </location>
</feature>
<gene>
    <name evidence="7" type="ORF">KIN34_09940</name>
</gene>
<comment type="similarity">
    <text evidence="2">Belongs to the glycosyltransferase 2 family.</text>
</comment>
<dbReference type="PANTHER" id="PTHR43179">
    <property type="entry name" value="RHAMNOSYLTRANSFERASE WBBL"/>
    <property type="match status" value="1"/>
</dbReference>
<keyword evidence="4 7" id="KW-0808">Transferase</keyword>